<dbReference type="RefSeq" id="WP_307631694.1">
    <property type="nucleotide sequence ID" value="NZ_JAPHEH010000001.1"/>
</dbReference>
<reference evidence="2" key="1">
    <citation type="journal article" date="2022" name="bioRxiv">
        <title>Thiovibrio frasassiensisgen. nov., sp. nov., an autotrophic, elemental sulfur disproportionating bacterium isolated from sulfidic karst sediment, and proposal of Thiovibrionaceae fam. nov.</title>
        <authorList>
            <person name="Aronson H."/>
            <person name="Thomas C."/>
            <person name="Bhattacharyya M."/>
            <person name="Eckstein S."/>
            <person name="Jensen S."/>
            <person name="Barco R."/>
            <person name="Macalady J."/>
            <person name="Amend J."/>
        </authorList>
    </citation>
    <scope>NUCLEOTIDE SEQUENCE</scope>
    <source>
        <strain evidence="2">RS19-109</strain>
    </source>
</reference>
<proteinExistence type="predicted"/>
<feature type="domain" description="Mce/MlaD" evidence="1">
    <location>
        <begin position="47"/>
        <end position="138"/>
    </location>
</feature>
<name>A0A9X4RL51_9BACT</name>
<dbReference type="InterPro" id="IPR052336">
    <property type="entry name" value="MlaD_Phospholipid_Transporter"/>
</dbReference>
<evidence type="ECO:0000259" key="1">
    <source>
        <dbReference type="Pfam" id="PF02470"/>
    </source>
</evidence>
<dbReference type="Proteomes" id="UP001154240">
    <property type="component" value="Unassembled WGS sequence"/>
</dbReference>
<keyword evidence="3" id="KW-1185">Reference proteome</keyword>
<dbReference type="PANTHER" id="PTHR33371">
    <property type="entry name" value="INTERMEMBRANE PHOSPHOLIPID TRANSPORT SYSTEM BINDING PROTEIN MLAD-RELATED"/>
    <property type="match status" value="1"/>
</dbReference>
<reference evidence="2" key="2">
    <citation type="submission" date="2022-10" db="EMBL/GenBank/DDBJ databases">
        <authorList>
            <person name="Aronson H.S."/>
        </authorList>
    </citation>
    <scope>NUCLEOTIDE SEQUENCE</scope>
    <source>
        <strain evidence="2">RS19-109</strain>
    </source>
</reference>
<dbReference type="AlphaFoldDB" id="A0A9X4RL51"/>
<gene>
    <name evidence="2" type="ORF">OLX77_00890</name>
</gene>
<dbReference type="Pfam" id="PF02470">
    <property type="entry name" value="MlaD"/>
    <property type="match status" value="1"/>
</dbReference>
<accession>A0A9X4RL51</accession>
<sequence>MSRQANPTLIGAFVLGALILGAVTTLLLAGGQWFQKKGQHILYFEGAAQGLQVGAPVVFLGVKVGTVKRIQLGLDTENHHFLVPVTIEVEPNIVQSRNGDKVDLRDRETIKKLVERGLRAQLKMQSLLTGQLYVDLDFHPDKPPRFMASDVQLSEIPTIPTTAEEFATKLEGFPMDTFLADLAAISQALNGILSSQEARMIPVRLEATLAHLESLSAKLDHDGAPVLAEMRKALEAVRDAMLKVGGVAEAGSPMAVSLGKASEELAKTAQALQGLAGEESPTVQRLNTALLEITRAARALRLLAETLEQQPESLVQGKRLQGEGK</sequence>
<dbReference type="PANTHER" id="PTHR33371:SF4">
    <property type="entry name" value="INTERMEMBRANE PHOSPHOLIPID TRANSPORT SYSTEM BINDING PROTEIN MLAD"/>
    <property type="match status" value="1"/>
</dbReference>
<dbReference type="EMBL" id="JAPHEH010000001">
    <property type="protein sequence ID" value="MDG4474713.1"/>
    <property type="molecule type" value="Genomic_DNA"/>
</dbReference>
<protein>
    <submittedName>
        <fullName evidence="2">MlaD family protein</fullName>
    </submittedName>
</protein>
<evidence type="ECO:0000313" key="3">
    <source>
        <dbReference type="Proteomes" id="UP001154240"/>
    </source>
</evidence>
<dbReference type="InterPro" id="IPR003399">
    <property type="entry name" value="Mce/MlaD"/>
</dbReference>
<comment type="caution">
    <text evidence="2">The sequence shown here is derived from an EMBL/GenBank/DDBJ whole genome shotgun (WGS) entry which is preliminary data.</text>
</comment>
<organism evidence="2 3">
    <name type="scientific">Thiovibrio frasassiensis</name>
    <dbReference type="NCBI Taxonomy" id="2984131"/>
    <lineage>
        <taxon>Bacteria</taxon>
        <taxon>Pseudomonadati</taxon>
        <taxon>Thermodesulfobacteriota</taxon>
        <taxon>Desulfobulbia</taxon>
        <taxon>Desulfobulbales</taxon>
        <taxon>Thiovibrionaceae</taxon>
        <taxon>Thiovibrio</taxon>
    </lineage>
</organism>
<evidence type="ECO:0000313" key="2">
    <source>
        <dbReference type="EMBL" id="MDG4474713.1"/>
    </source>
</evidence>